<feature type="compositionally biased region" description="Basic and acidic residues" evidence="6">
    <location>
        <begin position="218"/>
        <end position="237"/>
    </location>
</feature>
<comment type="caution">
    <text evidence="9">The sequence shown here is derived from an EMBL/GenBank/DDBJ whole genome shotgun (WGS) entry which is preliminary data.</text>
</comment>
<feature type="compositionally biased region" description="Polar residues" evidence="6">
    <location>
        <begin position="254"/>
        <end position="268"/>
    </location>
</feature>
<dbReference type="AlphaFoldDB" id="A0AAD7L0Y1"/>
<keyword evidence="10" id="KW-1185">Reference proteome</keyword>
<dbReference type="GO" id="GO:0006952">
    <property type="term" value="P:defense response"/>
    <property type="evidence" value="ECO:0007669"/>
    <property type="project" value="UniProtKB-KW"/>
</dbReference>
<dbReference type="SUPFAM" id="SSF49764">
    <property type="entry name" value="HSP20-like chaperones"/>
    <property type="match status" value="1"/>
</dbReference>
<dbReference type="EMBL" id="JARAOO010000012">
    <property type="protein sequence ID" value="KAJ7949473.1"/>
    <property type="molecule type" value="Genomic_DNA"/>
</dbReference>
<dbReference type="PANTHER" id="PTHR43670">
    <property type="entry name" value="HEAT SHOCK PROTEIN 26"/>
    <property type="match status" value="1"/>
</dbReference>
<name>A0AAD7L0Y1_QUISA</name>
<dbReference type="CDD" id="cd06464">
    <property type="entry name" value="ACD_sHsps-like"/>
    <property type="match status" value="1"/>
</dbReference>
<comment type="subcellular location">
    <subcellularLocation>
        <location evidence="1">Cell membrane</location>
        <topology evidence="1">Single-pass membrane protein</topology>
    </subcellularLocation>
</comment>
<evidence type="ECO:0000256" key="7">
    <source>
        <dbReference type="SAM" id="Phobius"/>
    </source>
</evidence>
<feature type="compositionally biased region" description="Basic and acidic residues" evidence="6">
    <location>
        <begin position="309"/>
        <end position="361"/>
    </location>
</feature>
<dbReference type="InterPro" id="IPR002068">
    <property type="entry name" value="A-crystallin/Hsp20_dom"/>
</dbReference>
<protein>
    <submittedName>
        <fullName evidence="9">Inactive protein RESTRICTED TEV MOVEMENT 2-like</fullName>
    </submittedName>
</protein>
<keyword evidence="7" id="KW-0472">Membrane</keyword>
<organism evidence="9 10">
    <name type="scientific">Quillaja saponaria</name>
    <name type="common">Soap bark tree</name>
    <dbReference type="NCBI Taxonomy" id="32244"/>
    <lineage>
        <taxon>Eukaryota</taxon>
        <taxon>Viridiplantae</taxon>
        <taxon>Streptophyta</taxon>
        <taxon>Embryophyta</taxon>
        <taxon>Tracheophyta</taxon>
        <taxon>Spermatophyta</taxon>
        <taxon>Magnoliopsida</taxon>
        <taxon>eudicotyledons</taxon>
        <taxon>Gunneridae</taxon>
        <taxon>Pentapetalae</taxon>
        <taxon>rosids</taxon>
        <taxon>fabids</taxon>
        <taxon>Fabales</taxon>
        <taxon>Quillajaceae</taxon>
        <taxon>Quillaja</taxon>
    </lineage>
</organism>
<dbReference type="Gene3D" id="2.60.40.790">
    <property type="match status" value="1"/>
</dbReference>
<evidence type="ECO:0000256" key="3">
    <source>
        <dbReference type="ARBA" id="ARBA00022821"/>
    </source>
</evidence>
<dbReference type="GO" id="GO:0005886">
    <property type="term" value="C:plasma membrane"/>
    <property type="evidence" value="ECO:0007669"/>
    <property type="project" value="UniProtKB-SubCell"/>
</dbReference>
<reference evidence="9" key="1">
    <citation type="journal article" date="2023" name="Science">
        <title>Elucidation of the pathway for biosynthesis of saponin adjuvants from the soapbark tree.</title>
        <authorList>
            <person name="Reed J."/>
            <person name="Orme A."/>
            <person name="El-Demerdash A."/>
            <person name="Owen C."/>
            <person name="Martin L.B.B."/>
            <person name="Misra R.C."/>
            <person name="Kikuchi S."/>
            <person name="Rejzek M."/>
            <person name="Martin A.C."/>
            <person name="Harkess A."/>
            <person name="Leebens-Mack J."/>
            <person name="Louveau T."/>
            <person name="Stephenson M.J."/>
            <person name="Osbourn A."/>
        </authorList>
    </citation>
    <scope>NUCLEOTIDE SEQUENCE</scope>
    <source>
        <strain evidence="9">S10</strain>
    </source>
</reference>
<proteinExistence type="inferred from homology"/>
<feature type="compositionally biased region" description="Basic and acidic residues" evidence="6">
    <location>
        <begin position="115"/>
        <end position="124"/>
    </location>
</feature>
<keyword evidence="7" id="KW-1133">Transmembrane helix</keyword>
<dbReference type="Pfam" id="PF00011">
    <property type="entry name" value="HSP20"/>
    <property type="match status" value="1"/>
</dbReference>
<evidence type="ECO:0000256" key="4">
    <source>
        <dbReference type="PROSITE-ProRule" id="PRU00285"/>
    </source>
</evidence>
<feature type="compositionally biased region" description="Basic and acidic residues" evidence="6">
    <location>
        <begin position="287"/>
        <end position="298"/>
    </location>
</feature>
<evidence type="ECO:0000259" key="8">
    <source>
        <dbReference type="PROSITE" id="PS01031"/>
    </source>
</evidence>
<comment type="similarity">
    <text evidence="4 5">Belongs to the small heat shock protein (HSP20) family.</text>
</comment>
<dbReference type="GO" id="GO:0034605">
    <property type="term" value="P:cellular response to heat"/>
    <property type="evidence" value="ECO:0007669"/>
    <property type="project" value="TreeGrafter"/>
</dbReference>
<dbReference type="Proteomes" id="UP001163823">
    <property type="component" value="Chromosome 12"/>
</dbReference>
<accession>A0AAD7L0Y1</accession>
<feature type="domain" description="SHSP" evidence="8">
    <location>
        <begin position="19"/>
        <end position="123"/>
    </location>
</feature>
<keyword evidence="7" id="KW-0812">Transmembrane</keyword>
<evidence type="ECO:0000256" key="5">
    <source>
        <dbReference type="RuleBase" id="RU003616"/>
    </source>
</evidence>
<sequence>MAMSQRSSGITRLRPAVRPVYEDFQPKSETKEDHESHYVHVQLPGFTKERIRITYVHSTRIVRVLGERPLENNRWSRFNQVYPVPENCDVDKIHGKFEQGVLTLRLPKKIISKVRPKEEVKAKQEAPSTSKPAPAAELPKSEKVQKEVIPPRTDIKDGKAPPVSSPPKPKAELTKPEKVQKEERSAKPISRVGDKEQRGEKIHPPSSPPKPNAALTNLEKDQNIPRFDHIDRRDKKAPPLSSPQKPNADLEVQKGQQDTKTKASTSAFDGQKKAIDKGLEALVPPKTTDEPEPQKGPHEIPQITNVTTDGKKQISEKQEANGKHFESRKLQKAEEKKPTEESKESASVKKTSEKEKDKSDANVEGNDLIDAKGKGIKEVTSSASEVVIRLAKRMNDEEKQTLVNMSAAILVIFGLGAYVSYKFSNSGKPGN</sequence>
<evidence type="ECO:0000313" key="10">
    <source>
        <dbReference type="Proteomes" id="UP001163823"/>
    </source>
</evidence>
<evidence type="ECO:0000256" key="6">
    <source>
        <dbReference type="SAM" id="MobiDB-lite"/>
    </source>
</evidence>
<dbReference type="KEGG" id="qsa:O6P43_029801"/>
<feature type="transmembrane region" description="Helical" evidence="7">
    <location>
        <begin position="402"/>
        <end position="421"/>
    </location>
</feature>
<gene>
    <name evidence="9" type="ORF">O6P43_029801</name>
</gene>
<dbReference type="PANTHER" id="PTHR43670:SF99">
    <property type="entry name" value="INACTIVE PROTEIN RESTRICTED TEV MOVEMENT 2-LIKE"/>
    <property type="match status" value="1"/>
</dbReference>
<evidence type="ECO:0000313" key="9">
    <source>
        <dbReference type="EMBL" id="KAJ7949473.1"/>
    </source>
</evidence>
<feature type="region of interest" description="Disordered" evidence="6">
    <location>
        <begin position="115"/>
        <end position="366"/>
    </location>
</feature>
<keyword evidence="2" id="KW-1003">Cell membrane</keyword>
<dbReference type="InterPro" id="IPR008978">
    <property type="entry name" value="HSP20-like_chaperone"/>
</dbReference>
<feature type="compositionally biased region" description="Basic and acidic residues" evidence="6">
    <location>
        <begin position="169"/>
        <end position="203"/>
    </location>
</feature>
<evidence type="ECO:0000256" key="2">
    <source>
        <dbReference type="ARBA" id="ARBA00022475"/>
    </source>
</evidence>
<keyword evidence="3" id="KW-0611">Plant defense</keyword>
<feature type="compositionally biased region" description="Basic and acidic residues" evidence="6">
    <location>
        <begin position="270"/>
        <end position="279"/>
    </location>
</feature>
<dbReference type="PROSITE" id="PS01031">
    <property type="entry name" value="SHSP"/>
    <property type="match status" value="1"/>
</dbReference>
<evidence type="ECO:0000256" key="1">
    <source>
        <dbReference type="ARBA" id="ARBA00004162"/>
    </source>
</evidence>